<evidence type="ECO:0000313" key="1">
    <source>
        <dbReference type="EMBL" id="MBB5848640.1"/>
    </source>
</evidence>
<evidence type="ECO:0000313" key="2">
    <source>
        <dbReference type="Proteomes" id="UP000567246"/>
    </source>
</evidence>
<organism evidence="1 2">
    <name type="scientific">Micrococcus endophyticus</name>
    <dbReference type="NCBI Taxonomy" id="455343"/>
    <lineage>
        <taxon>Bacteria</taxon>
        <taxon>Bacillati</taxon>
        <taxon>Actinomycetota</taxon>
        <taxon>Actinomycetes</taxon>
        <taxon>Micrococcales</taxon>
        <taxon>Micrococcaceae</taxon>
        <taxon>Micrococcus</taxon>
    </lineage>
</organism>
<reference evidence="1 2" key="1">
    <citation type="submission" date="2020-08" db="EMBL/GenBank/DDBJ databases">
        <title>Sequencing the genomes of 1000 actinobacteria strains.</title>
        <authorList>
            <person name="Klenk H.-P."/>
        </authorList>
    </citation>
    <scope>NUCLEOTIDE SEQUENCE [LARGE SCALE GENOMIC DNA]</scope>
    <source>
        <strain evidence="1 2">DSM 17945</strain>
    </source>
</reference>
<dbReference type="RefSeq" id="WP_184171865.1">
    <property type="nucleotide sequence ID" value="NZ_BAABAG010000007.1"/>
</dbReference>
<dbReference type="Proteomes" id="UP000567246">
    <property type="component" value="Unassembled WGS sequence"/>
</dbReference>
<keyword evidence="2" id="KW-1185">Reference proteome</keyword>
<comment type="caution">
    <text evidence="1">The sequence shown here is derived from an EMBL/GenBank/DDBJ whole genome shotgun (WGS) entry which is preliminary data.</text>
</comment>
<gene>
    <name evidence="1" type="ORF">HDA33_001204</name>
</gene>
<accession>A0A4Y8ZLZ8</accession>
<protein>
    <submittedName>
        <fullName evidence="1">Uncharacterized protein</fullName>
    </submittedName>
</protein>
<dbReference type="EMBL" id="JACHMW010000001">
    <property type="protein sequence ID" value="MBB5848640.1"/>
    <property type="molecule type" value="Genomic_DNA"/>
</dbReference>
<sequence length="72" mass="7849">MLFILEQQATDLAFSDVFLSADAGTELFQAEVRRAPGEWRRFGGYMLQSFRTTAGPPAAPPSALLSEQAAEN</sequence>
<name>A0A4Y8ZLZ8_9MICC</name>
<dbReference type="AlphaFoldDB" id="A0A4Y8ZLZ8"/>
<proteinExistence type="predicted"/>